<name>A0A2H3CNW3_ARMGA</name>
<evidence type="ECO:0008006" key="3">
    <source>
        <dbReference type="Google" id="ProtNLM"/>
    </source>
</evidence>
<gene>
    <name evidence="1" type="ORF">ARMGADRAFT_1170522</name>
</gene>
<keyword evidence="2" id="KW-1185">Reference proteome</keyword>
<protein>
    <recommendedName>
        <fullName evidence="3">F-box domain-containing protein</fullName>
    </recommendedName>
</protein>
<evidence type="ECO:0000313" key="2">
    <source>
        <dbReference type="Proteomes" id="UP000217790"/>
    </source>
</evidence>
<dbReference type="EMBL" id="KZ293706">
    <property type="protein sequence ID" value="PBK83550.1"/>
    <property type="molecule type" value="Genomic_DNA"/>
</dbReference>
<dbReference type="OMA" id="NAKHVNW"/>
<organism evidence="1 2">
    <name type="scientific">Armillaria gallica</name>
    <name type="common">Bulbous honey fungus</name>
    <name type="synonym">Armillaria bulbosa</name>
    <dbReference type="NCBI Taxonomy" id="47427"/>
    <lineage>
        <taxon>Eukaryota</taxon>
        <taxon>Fungi</taxon>
        <taxon>Dikarya</taxon>
        <taxon>Basidiomycota</taxon>
        <taxon>Agaricomycotina</taxon>
        <taxon>Agaricomycetes</taxon>
        <taxon>Agaricomycetidae</taxon>
        <taxon>Agaricales</taxon>
        <taxon>Marasmiineae</taxon>
        <taxon>Physalacriaceae</taxon>
        <taxon>Armillaria</taxon>
    </lineage>
</organism>
<dbReference type="AlphaFoldDB" id="A0A2H3CNW3"/>
<proteinExistence type="predicted"/>
<sequence>MVWYLPEYSAEPILDFLWSCPGLETLEEMTYSLPNFETGFAPLTLSRLRSLSVWSPQLLYYLDCPALQTLELTLSADVVDPIHLFSSVPRIRKLALTNLMEAEDEDTEDEDTEEEDTNKPCPSKLLECLASVDSGVVFPNLSDLELTVEMLFSGDIHFEPEEEALLRVIDKRWNVPQESQVTRLCRVRICCDVVGFATVMKNEHEASRKRTLARMDRLKSFKMEGLDISINAKHVNWNGPLEDRVLLIRTVGAPTFCERREARWL</sequence>
<dbReference type="InParanoid" id="A0A2H3CNW3"/>
<accession>A0A2H3CNW3</accession>
<dbReference type="Proteomes" id="UP000217790">
    <property type="component" value="Unassembled WGS sequence"/>
</dbReference>
<evidence type="ECO:0000313" key="1">
    <source>
        <dbReference type="EMBL" id="PBK83550.1"/>
    </source>
</evidence>
<dbReference type="OrthoDB" id="2957609at2759"/>
<reference evidence="2" key="1">
    <citation type="journal article" date="2017" name="Nat. Ecol. Evol.">
        <title>Genome expansion and lineage-specific genetic innovations in the forest pathogenic fungi Armillaria.</title>
        <authorList>
            <person name="Sipos G."/>
            <person name="Prasanna A.N."/>
            <person name="Walter M.C."/>
            <person name="O'Connor E."/>
            <person name="Balint B."/>
            <person name="Krizsan K."/>
            <person name="Kiss B."/>
            <person name="Hess J."/>
            <person name="Varga T."/>
            <person name="Slot J."/>
            <person name="Riley R."/>
            <person name="Boka B."/>
            <person name="Rigling D."/>
            <person name="Barry K."/>
            <person name="Lee J."/>
            <person name="Mihaltcheva S."/>
            <person name="LaButti K."/>
            <person name="Lipzen A."/>
            <person name="Waldron R."/>
            <person name="Moloney N.M."/>
            <person name="Sperisen C."/>
            <person name="Kredics L."/>
            <person name="Vagvoelgyi C."/>
            <person name="Patrignani A."/>
            <person name="Fitzpatrick D."/>
            <person name="Nagy I."/>
            <person name="Doyle S."/>
            <person name="Anderson J.B."/>
            <person name="Grigoriev I.V."/>
            <person name="Gueldener U."/>
            <person name="Muensterkoetter M."/>
            <person name="Nagy L.G."/>
        </authorList>
    </citation>
    <scope>NUCLEOTIDE SEQUENCE [LARGE SCALE GENOMIC DNA]</scope>
    <source>
        <strain evidence="2">Ar21-2</strain>
    </source>
</reference>